<protein>
    <recommendedName>
        <fullName evidence="3">Alpha-macroglobulin-like TED domain-containing protein</fullName>
    </recommendedName>
</protein>
<dbReference type="Gene3D" id="1.50.10.20">
    <property type="match status" value="1"/>
</dbReference>
<keyword evidence="2" id="KW-0472">Membrane</keyword>
<evidence type="ECO:0000313" key="5">
    <source>
        <dbReference type="Proteomes" id="UP001162483"/>
    </source>
</evidence>
<dbReference type="PANTHER" id="PTHR11412">
    <property type="entry name" value="MACROGLOBULIN / COMPLEMENT"/>
    <property type="match status" value="1"/>
</dbReference>
<dbReference type="InterPro" id="IPR047565">
    <property type="entry name" value="Alpha-macroglob_thiol-ester_cl"/>
</dbReference>
<keyword evidence="2" id="KW-1133">Transmembrane helix</keyword>
<name>A0ABN9EU41_9NEOB</name>
<dbReference type="EMBL" id="CATNWA010015920">
    <property type="protein sequence ID" value="CAI9588068.1"/>
    <property type="molecule type" value="Genomic_DNA"/>
</dbReference>
<reference evidence="4" key="1">
    <citation type="submission" date="2023-05" db="EMBL/GenBank/DDBJ databases">
        <authorList>
            <person name="Stuckert A."/>
        </authorList>
    </citation>
    <scope>NUCLEOTIDE SEQUENCE</scope>
</reference>
<comment type="caution">
    <text evidence="4">The sequence shown here is derived from an EMBL/GenBank/DDBJ whole genome shotgun (WGS) entry which is preliminary data.</text>
</comment>
<dbReference type="SMART" id="SM01419">
    <property type="entry name" value="Thiol-ester_cl"/>
    <property type="match status" value="1"/>
</dbReference>
<evidence type="ECO:0000259" key="3">
    <source>
        <dbReference type="Pfam" id="PF07678"/>
    </source>
</evidence>
<feature type="transmembrane region" description="Helical" evidence="2">
    <location>
        <begin position="63"/>
        <end position="84"/>
    </location>
</feature>
<evidence type="ECO:0000256" key="2">
    <source>
        <dbReference type="SAM" id="Phobius"/>
    </source>
</evidence>
<dbReference type="InterPro" id="IPR011626">
    <property type="entry name" value="Alpha-macroglobulin_TED"/>
</dbReference>
<proteinExistence type="predicted"/>
<dbReference type="PROSITE" id="PS00477">
    <property type="entry name" value="ALPHA_2_MACROGLOBULIN"/>
    <property type="match status" value="1"/>
</dbReference>
<feature type="domain" description="Alpha-macroglobulin-like TED" evidence="3">
    <location>
        <begin position="1"/>
        <end position="56"/>
    </location>
</feature>
<dbReference type="PANTHER" id="PTHR11412:SF182">
    <property type="entry name" value="ALPHA-2-MACROGLOBULIN-LIKE PROTEIN 1"/>
    <property type="match status" value="1"/>
</dbReference>
<dbReference type="InterPro" id="IPR050473">
    <property type="entry name" value="A2M/Complement_sys"/>
</dbReference>
<keyword evidence="1" id="KW-1015">Disulfide bond</keyword>
<organism evidence="4 5">
    <name type="scientific">Staurois parvus</name>
    <dbReference type="NCBI Taxonomy" id="386267"/>
    <lineage>
        <taxon>Eukaryota</taxon>
        <taxon>Metazoa</taxon>
        <taxon>Chordata</taxon>
        <taxon>Craniata</taxon>
        <taxon>Vertebrata</taxon>
        <taxon>Euteleostomi</taxon>
        <taxon>Amphibia</taxon>
        <taxon>Batrachia</taxon>
        <taxon>Anura</taxon>
        <taxon>Neobatrachia</taxon>
        <taxon>Ranoidea</taxon>
        <taxon>Ranidae</taxon>
        <taxon>Staurois</taxon>
    </lineage>
</organism>
<dbReference type="InterPro" id="IPR008930">
    <property type="entry name" value="Terpenoid_cyclase/PrenylTrfase"/>
</dbReference>
<sequence>MGTAMENLDRLLAMPYGCGEQNMVLFVPNIFILEYLQSTHLTPEIKNKAIRFLESGETYWGQIIPLFFYLIYSYFYENLLFLIVKRQVLFNIKTPGEQHTLQEF</sequence>
<accession>A0ABN9EU41</accession>
<gene>
    <name evidence="4" type="ORF">SPARVUS_LOCUS10696074</name>
</gene>
<dbReference type="SUPFAM" id="SSF48239">
    <property type="entry name" value="Terpenoid cyclases/Protein prenyltransferases"/>
    <property type="match status" value="1"/>
</dbReference>
<keyword evidence="5" id="KW-1185">Reference proteome</keyword>
<evidence type="ECO:0000313" key="4">
    <source>
        <dbReference type="EMBL" id="CAI9588068.1"/>
    </source>
</evidence>
<dbReference type="Pfam" id="PF07678">
    <property type="entry name" value="TED_complement"/>
    <property type="match status" value="1"/>
</dbReference>
<dbReference type="Proteomes" id="UP001162483">
    <property type="component" value="Unassembled WGS sequence"/>
</dbReference>
<evidence type="ECO:0000256" key="1">
    <source>
        <dbReference type="ARBA" id="ARBA00023157"/>
    </source>
</evidence>
<keyword evidence="2" id="KW-0812">Transmembrane</keyword>
<dbReference type="InterPro" id="IPR019742">
    <property type="entry name" value="MacrogloblnA2_CS"/>
</dbReference>